<dbReference type="Pfam" id="PF00589">
    <property type="entry name" value="Phage_integrase"/>
    <property type="match status" value="1"/>
</dbReference>
<evidence type="ECO:0000256" key="3">
    <source>
        <dbReference type="ARBA" id="ARBA00023125"/>
    </source>
</evidence>
<dbReference type="SUPFAM" id="SSF56349">
    <property type="entry name" value="DNA breaking-rejoining enzymes"/>
    <property type="match status" value="1"/>
</dbReference>
<dbReference type="InterPro" id="IPR010998">
    <property type="entry name" value="Integrase_recombinase_N"/>
</dbReference>
<organism evidence="9 10">
    <name type="scientific">Lacipirellula parvula</name>
    <dbReference type="NCBI Taxonomy" id="2650471"/>
    <lineage>
        <taxon>Bacteria</taxon>
        <taxon>Pseudomonadati</taxon>
        <taxon>Planctomycetota</taxon>
        <taxon>Planctomycetia</taxon>
        <taxon>Pirellulales</taxon>
        <taxon>Lacipirellulaceae</taxon>
        <taxon>Lacipirellula</taxon>
    </lineage>
</organism>
<dbReference type="InterPro" id="IPR011010">
    <property type="entry name" value="DNA_brk_join_enz"/>
</dbReference>
<dbReference type="AlphaFoldDB" id="A0A5K7XDW1"/>
<evidence type="ECO:0000259" key="7">
    <source>
        <dbReference type="PROSITE" id="PS51898"/>
    </source>
</evidence>
<dbReference type="PROSITE" id="PS51900">
    <property type="entry name" value="CB"/>
    <property type="match status" value="1"/>
</dbReference>
<gene>
    <name evidence="9" type="ORF">PLANPX_4197</name>
</gene>
<dbReference type="PANTHER" id="PTHR30349:SF41">
    <property type="entry name" value="INTEGRASE_RECOMBINASE PROTEIN MJ0367-RELATED"/>
    <property type="match status" value="1"/>
</dbReference>
<reference evidence="10" key="1">
    <citation type="submission" date="2019-10" db="EMBL/GenBank/DDBJ databases">
        <title>Lacipirellula parvula gen. nov., sp. nov., representing a lineage of planctomycetes widespread in freshwater anoxic habitats, and description of the family Lacipirellulaceae.</title>
        <authorList>
            <person name="Dedysh S.N."/>
            <person name="Kulichevskaya I.S."/>
            <person name="Beletsky A.V."/>
            <person name="Rakitin A.L."/>
            <person name="Mardanov A.V."/>
            <person name="Ivanova A.A."/>
            <person name="Saltykova V.X."/>
            <person name="Rijpstra W.I.C."/>
            <person name="Sinninghe Damste J.S."/>
            <person name="Ravin N.V."/>
        </authorList>
    </citation>
    <scope>NUCLEOTIDE SEQUENCE [LARGE SCALE GENOMIC DNA]</scope>
    <source>
        <strain evidence="10">PX69</strain>
    </source>
</reference>
<feature type="region of interest" description="Disordered" evidence="6">
    <location>
        <begin position="385"/>
        <end position="414"/>
    </location>
</feature>
<name>A0A5K7XDW1_9BACT</name>
<dbReference type="Gene3D" id="1.10.150.130">
    <property type="match status" value="1"/>
</dbReference>
<dbReference type="Pfam" id="PF13102">
    <property type="entry name" value="Phage_int_SAM_5"/>
    <property type="match status" value="1"/>
</dbReference>
<keyword evidence="2" id="KW-0229">DNA integration</keyword>
<feature type="domain" description="Core-binding (CB)" evidence="8">
    <location>
        <begin position="65"/>
        <end position="146"/>
    </location>
</feature>
<dbReference type="GO" id="GO:0006310">
    <property type="term" value="P:DNA recombination"/>
    <property type="evidence" value="ECO:0007669"/>
    <property type="project" value="UniProtKB-KW"/>
</dbReference>
<keyword evidence="10" id="KW-1185">Reference proteome</keyword>
<dbReference type="InterPro" id="IPR044068">
    <property type="entry name" value="CB"/>
</dbReference>
<comment type="similarity">
    <text evidence="1">Belongs to the 'phage' integrase family.</text>
</comment>
<evidence type="ECO:0000256" key="6">
    <source>
        <dbReference type="SAM" id="MobiDB-lite"/>
    </source>
</evidence>
<dbReference type="GO" id="GO:0003677">
    <property type="term" value="F:DNA binding"/>
    <property type="evidence" value="ECO:0007669"/>
    <property type="project" value="UniProtKB-UniRule"/>
</dbReference>
<evidence type="ECO:0008006" key="11">
    <source>
        <dbReference type="Google" id="ProtNLM"/>
    </source>
</evidence>
<evidence type="ECO:0000313" key="10">
    <source>
        <dbReference type="Proteomes" id="UP000326837"/>
    </source>
</evidence>
<proteinExistence type="inferred from homology"/>
<dbReference type="CDD" id="cd00397">
    <property type="entry name" value="DNA_BRE_C"/>
    <property type="match status" value="1"/>
</dbReference>
<evidence type="ECO:0000256" key="1">
    <source>
        <dbReference type="ARBA" id="ARBA00008857"/>
    </source>
</evidence>
<keyword evidence="3 5" id="KW-0238">DNA-binding</keyword>
<feature type="domain" description="Tyr recombinase" evidence="7">
    <location>
        <begin position="169"/>
        <end position="380"/>
    </location>
</feature>
<dbReference type="PANTHER" id="PTHR30349">
    <property type="entry name" value="PHAGE INTEGRASE-RELATED"/>
    <property type="match status" value="1"/>
</dbReference>
<accession>A0A5K7XDW1</accession>
<dbReference type="EMBL" id="AP021861">
    <property type="protein sequence ID" value="BBO34585.1"/>
    <property type="molecule type" value="Genomic_DNA"/>
</dbReference>
<dbReference type="InterPro" id="IPR002104">
    <property type="entry name" value="Integrase_catalytic"/>
</dbReference>
<evidence type="ECO:0000256" key="2">
    <source>
        <dbReference type="ARBA" id="ARBA00022908"/>
    </source>
</evidence>
<evidence type="ECO:0000256" key="4">
    <source>
        <dbReference type="ARBA" id="ARBA00023172"/>
    </source>
</evidence>
<dbReference type="PROSITE" id="PS51898">
    <property type="entry name" value="TYR_RECOMBINASE"/>
    <property type="match status" value="1"/>
</dbReference>
<evidence type="ECO:0000313" key="9">
    <source>
        <dbReference type="EMBL" id="BBO34585.1"/>
    </source>
</evidence>
<dbReference type="InterPro" id="IPR013762">
    <property type="entry name" value="Integrase-like_cat_sf"/>
</dbReference>
<dbReference type="Proteomes" id="UP000326837">
    <property type="component" value="Chromosome"/>
</dbReference>
<dbReference type="InterPro" id="IPR025269">
    <property type="entry name" value="SAM-like_dom"/>
</dbReference>
<dbReference type="InterPro" id="IPR050090">
    <property type="entry name" value="Tyrosine_recombinase_XerCD"/>
</dbReference>
<evidence type="ECO:0000259" key="8">
    <source>
        <dbReference type="PROSITE" id="PS51900"/>
    </source>
</evidence>
<protein>
    <recommendedName>
        <fullName evidence="11">Tyr recombinase domain-containing protein</fullName>
    </recommendedName>
</protein>
<keyword evidence="4" id="KW-0233">DNA recombination</keyword>
<evidence type="ECO:0000256" key="5">
    <source>
        <dbReference type="PROSITE-ProRule" id="PRU01248"/>
    </source>
</evidence>
<dbReference type="RefSeq" id="WP_172992156.1">
    <property type="nucleotide sequence ID" value="NZ_AP021861.1"/>
</dbReference>
<feature type="compositionally biased region" description="Low complexity" evidence="6">
    <location>
        <begin position="388"/>
        <end position="402"/>
    </location>
</feature>
<dbReference type="KEGG" id="lpav:PLANPX_4197"/>
<dbReference type="GO" id="GO:0015074">
    <property type="term" value="P:DNA integration"/>
    <property type="evidence" value="ECO:0007669"/>
    <property type="project" value="UniProtKB-KW"/>
</dbReference>
<sequence length="414" mass="46606">MSDQIKVHVVKYKSRPNLVLRYVDPVTGKQVAKSAKTSRRRDAERAAAKWEAELREGRYQRQSRMTWAEFRERYEEEKMATLSGKTLAAWEAAANHLERVVSPKLLATVDSNVLSQFQAKLLAGGMKQTTLASHLRSLRAAFSWAERRSLITKAPRVDMPKLTKGDRTMRGRPITAEEYERMLTKVANVRKGDAELWKRLLRGLWLSGLRLSEALQLSWDADAAITVRLGGRYPMLRIFGEAQKSKRDALLPIAPEFGEFLLAVPEAERSGLVFGIEGLVRGKPIDTQRASRIVAKIGEEALVVVDPNVVRLRVHKKTGAVTKVPKCATAHDLRRAFGTRWSKRVMPVMLQRLMRHASIETTMRYYVEHNADDISADLWNWQGNVSGSIPPETPTAATSAAASEERKSLQSNEL</sequence>
<dbReference type="Gene3D" id="1.10.443.10">
    <property type="entry name" value="Intergrase catalytic core"/>
    <property type="match status" value="1"/>
</dbReference>